<accession>A0ACC0M9Z7</accession>
<proteinExistence type="predicted"/>
<gene>
    <name evidence="1" type="ORF">RHMOL_Rhmol09G0035600</name>
</gene>
<organism evidence="1 2">
    <name type="scientific">Rhododendron molle</name>
    <name type="common">Chinese azalea</name>
    <name type="synonym">Azalea mollis</name>
    <dbReference type="NCBI Taxonomy" id="49168"/>
    <lineage>
        <taxon>Eukaryota</taxon>
        <taxon>Viridiplantae</taxon>
        <taxon>Streptophyta</taxon>
        <taxon>Embryophyta</taxon>
        <taxon>Tracheophyta</taxon>
        <taxon>Spermatophyta</taxon>
        <taxon>Magnoliopsida</taxon>
        <taxon>eudicotyledons</taxon>
        <taxon>Gunneridae</taxon>
        <taxon>Pentapetalae</taxon>
        <taxon>asterids</taxon>
        <taxon>Ericales</taxon>
        <taxon>Ericaceae</taxon>
        <taxon>Ericoideae</taxon>
        <taxon>Rhodoreae</taxon>
        <taxon>Rhododendron</taxon>
    </lineage>
</organism>
<keyword evidence="2" id="KW-1185">Reference proteome</keyword>
<evidence type="ECO:0000313" key="2">
    <source>
        <dbReference type="Proteomes" id="UP001062846"/>
    </source>
</evidence>
<reference evidence="1" key="1">
    <citation type="submission" date="2022-02" db="EMBL/GenBank/DDBJ databases">
        <title>Plant Genome Project.</title>
        <authorList>
            <person name="Zhang R.-G."/>
        </authorList>
    </citation>
    <scope>NUCLEOTIDE SEQUENCE</scope>
    <source>
        <strain evidence="1">AT1</strain>
    </source>
</reference>
<evidence type="ECO:0000313" key="1">
    <source>
        <dbReference type="EMBL" id="KAI8537586.1"/>
    </source>
</evidence>
<sequence>MVTMTSKDKITPPFQDVVVVSQFLVSLVPLGPSPNHFKSTQCSPEEPRRDLLLPRVLLALHLLFALLCLKICSSGVPKYPRPR</sequence>
<protein>
    <submittedName>
        <fullName evidence="1">Uncharacterized protein</fullName>
    </submittedName>
</protein>
<dbReference type="EMBL" id="CM046396">
    <property type="protein sequence ID" value="KAI8537586.1"/>
    <property type="molecule type" value="Genomic_DNA"/>
</dbReference>
<name>A0ACC0M9Z7_RHOML</name>
<comment type="caution">
    <text evidence="1">The sequence shown here is derived from an EMBL/GenBank/DDBJ whole genome shotgun (WGS) entry which is preliminary data.</text>
</comment>
<dbReference type="Proteomes" id="UP001062846">
    <property type="component" value="Chromosome 9"/>
</dbReference>